<sequence length="126" mass="14100">MEENVTPYIGCQQSHVGSVQGCHDSENSTLGADRFLDAANPADAGAPTFRRKLGEACSKPQRVFFRRDATADTGVILRKKQPVWPLERSSSLAKALLRQKARVVGLLYCRVDRDLLKERWVVRPGY</sequence>
<name>A0A8J2FRE0_9BACT</name>
<accession>A0A8J2FRE0</accession>
<gene>
    <name evidence="1" type="ORF">MPNT_10346</name>
</gene>
<keyword evidence="2" id="KW-1185">Reference proteome</keyword>
<reference evidence="1" key="1">
    <citation type="submission" date="2021-02" db="EMBL/GenBank/DDBJ databases">
        <authorList>
            <person name="Cremers G."/>
            <person name="Picone N."/>
        </authorList>
    </citation>
    <scope>NUCLEOTIDE SEQUENCE</scope>
    <source>
        <strain evidence="1">PQ17</strain>
    </source>
</reference>
<dbReference type="EMBL" id="CAJNOB010000001">
    <property type="protein sequence ID" value="CAF0689745.1"/>
    <property type="molecule type" value="Genomic_DNA"/>
</dbReference>
<dbReference type="AlphaFoldDB" id="A0A8J2FRE0"/>
<comment type="caution">
    <text evidence="1">The sequence shown here is derived from an EMBL/GenBank/DDBJ whole genome shotgun (WGS) entry which is preliminary data.</text>
</comment>
<evidence type="ECO:0000313" key="1">
    <source>
        <dbReference type="EMBL" id="CAF0689745.1"/>
    </source>
</evidence>
<protein>
    <submittedName>
        <fullName evidence="1">Uncharacterized protein</fullName>
    </submittedName>
</protein>
<evidence type="ECO:0000313" key="2">
    <source>
        <dbReference type="Proteomes" id="UP000663859"/>
    </source>
</evidence>
<organism evidence="1 2">
    <name type="scientific">Candidatus Methylacidithermus pantelleriae</name>
    <dbReference type="NCBI Taxonomy" id="2744239"/>
    <lineage>
        <taxon>Bacteria</taxon>
        <taxon>Pseudomonadati</taxon>
        <taxon>Verrucomicrobiota</taxon>
        <taxon>Methylacidiphilae</taxon>
        <taxon>Methylacidiphilales</taxon>
        <taxon>Methylacidiphilaceae</taxon>
        <taxon>Candidatus Methylacidithermus</taxon>
    </lineage>
</organism>
<proteinExistence type="predicted"/>
<dbReference type="Proteomes" id="UP000663859">
    <property type="component" value="Unassembled WGS sequence"/>
</dbReference>